<proteinExistence type="predicted"/>
<evidence type="ECO:0008006" key="2">
    <source>
        <dbReference type="Google" id="ProtNLM"/>
    </source>
</evidence>
<accession>A0A0B2S788</accession>
<dbReference type="EMBL" id="KN644335">
    <property type="protein sequence ID" value="KHN42566.1"/>
    <property type="molecule type" value="Genomic_DNA"/>
</dbReference>
<dbReference type="InterPro" id="IPR036691">
    <property type="entry name" value="Endo/exonu/phosph_ase_sf"/>
</dbReference>
<feature type="non-terminal residue" evidence="1">
    <location>
        <position position="1"/>
    </location>
</feature>
<gene>
    <name evidence="1" type="ORF">glysoja_049526</name>
</gene>
<dbReference type="PANTHER" id="PTHR33710">
    <property type="entry name" value="BNAC02G09200D PROTEIN"/>
    <property type="match status" value="1"/>
</dbReference>
<dbReference type="Proteomes" id="UP000053555">
    <property type="component" value="Unassembled WGS sequence"/>
</dbReference>
<dbReference type="PANTHER" id="PTHR33710:SF64">
    <property type="entry name" value="ENDONUCLEASE_EXONUCLEASE_PHOSPHATASE DOMAIN-CONTAINING PROTEIN"/>
    <property type="match status" value="1"/>
</dbReference>
<protein>
    <recommendedName>
        <fullName evidence="2">Transposon TX1 149 kDa protein</fullName>
    </recommendedName>
</protein>
<dbReference type="Gene3D" id="3.60.10.10">
    <property type="entry name" value="Endonuclease/exonuclease/phosphatase"/>
    <property type="match status" value="1"/>
</dbReference>
<organism evidence="1">
    <name type="scientific">Glycine soja</name>
    <name type="common">Wild soybean</name>
    <dbReference type="NCBI Taxonomy" id="3848"/>
    <lineage>
        <taxon>Eukaryota</taxon>
        <taxon>Viridiplantae</taxon>
        <taxon>Streptophyta</taxon>
        <taxon>Embryophyta</taxon>
        <taxon>Tracheophyta</taxon>
        <taxon>Spermatophyta</taxon>
        <taxon>Magnoliopsida</taxon>
        <taxon>eudicotyledons</taxon>
        <taxon>Gunneridae</taxon>
        <taxon>Pentapetalae</taxon>
        <taxon>rosids</taxon>
        <taxon>fabids</taxon>
        <taxon>Fabales</taxon>
        <taxon>Fabaceae</taxon>
        <taxon>Papilionoideae</taxon>
        <taxon>50 kb inversion clade</taxon>
        <taxon>NPAAA clade</taxon>
        <taxon>indigoferoid/millettioid clade</taxon>
        <taxon>Phaseoleae</taxon>
        <taxon>Glycine</taxon>
        <taxon>Glycine subgen. Soja</taxon>
    </lineage>
</organism>
<feature type="non-terminal residue" evidence="1">
    <location>
        <position position="245"/>
    </location>
</feature>
<sequence>RRTLWEDIKQIKSHNPDGNWCIMGGFNSIKDPSERVSAFLTETDNNSISEFNNWLADLEVDEVQCVGRIFTWYRPNGTAKSRLDRVFVSHDWLSLWPGSTYFILDRNFSNHCPILFKATNADWGPKPFRVLDCWLTDKSFQDLVKGTWRNTTVRGWGGYSLKEKIKRLKVTMKQWNKQNFGDTANRVQQLESALSSLEINSNDRQLTPSELVARKKLQKDLWIAAQAHESLLRQKARFKWLREGD</sequence>
<dbReference type="AlphaFoldDB" id="A0A0B2S788"/>
<reference evidence="1" key="1">
    <citation type="submission" date="2014-07" db="EMBL/GenBank/DDBJ databases">
        <title>Identification of a novel salt tolerance gene in wild soybean by whole-genome sequencing.</title>
        <authorList>
            <person name="Lam H.-M."/>
            <person name="Qi X."/>
            <person name="Li M.-W."/>
            <person name="Liu X."/>
            <person name="Xie M."/>
            <person name="Ni M."/>
            <person name="Xu X."/>
        </authorList>
    </citation>
    <scope>NUCLEOTIDE SEQUENCE [LARGE SCALE GENOMIC DNA]</scope>
    <source>
        <tissue evidence="1">Root</tissue>
    </source>
</reference>
<evidence type="ECO:0000313" key="1">
    <source>
        <dbReference type="EMBL" id="KHN42566.1"/>
    </source>
</evidence>
<dbReference type="SUPFAM" id="SSF56219">
    <property type="entry name" value="DNase I-like"/>
    <property type="match status" value="1"/>
</dbReference>
<name>A0A0B2S788_GLYSO</name>